<gene>
    <name evidence="1" type="ORF">RHIZ70_960</name>
</gene>
<dbReference type="SUPFAM" id="SSF51120">
    <property type="entry name" value="beta-Roll"/>
    <property type="match status" value="1"/>
</dbReference>
<dbReference type="EMBL" id="UEYP01000001">
    <property type="protein sequence ID" value="SSC65252.1"/>
    <property type="molecule type" value="Genomic_DNA"/>
</dbReference>
<accession>A0A376ABR3</accession>
<sequence>MPASTWVRSSISLTLGANVENLLLTGTGNLNGTGNSIANSLTVNAGANVLTDGGGNDTLSGACDARQCQRGGLPP</sequence>
<proteinExistence type="predicted"/>
<evidence type="ECO:0000313" key="2">
    <source>
        <dbReference type="Proteomes" id="UP000254764"/>
    </source>
</evidence>
<keyword evidence="2" id="KW-1185">Reference proteome</keyword>
<organism evidence="1 2">
    <name type="scientific">Ciceribacter selenitireducens ATCC BAA-1503</name>
    <dbReference type="NCBI Taxonomy" id="1336235"/>
    <lineage>
        <taxon>Bacteria</taxon>
        <taxon>Pseudomonadati</taxon>
        <taxon>Pseudomonadota</taxon>
        <taxon>Alphaproteobacteria</taxon>
        <taxon>Hyphomicrobiales</taxon>
        <taxon>Rhizobiaceae</taxon>
        <taxon>Ciceribacter</taxon>
    </lineage>
</organism>
<evidence type="ECO:0008006" key="3">
    <source>
        <dbReference type="Google" id="ProtNLM"/>
    </source>
</evidence>
<dbReference type="InterPro" id="IPR011049">
    <property type="entry name" value="Serralysin-like_metalloprot_C"/>
</dbReference>
<dbReference type="AlphaFoldDB" id="A0A376ABR3"/>
<name>A0A376ABR3_9HYPH</name>
<reference evidence="2" key="1">
    <citation type="submission" date="2018-07" db="EMBL/GenBank/DDBJ databases">
        <authorList>
            <person name="Peiro R."/>
            <person name="Begona"/>
            <person name="Cbmso G."/>
            <person name="Lopez M."/>
            <person name="Gonzalez S."/>
        </authorList>
    </citation>
    <scope>NUCLEOTIDE SEQUENCE [LARGE SCALE GENOMIC DNA]</scope>
</reference>
<dbReference type="Proteomes" id="UP000254764">
    <property type="component" value="Unassembled WGS sequence"/>
</dbReference>
<dbReference type="RefSeq" id="WP_115668338.1">
    <property type="nucleotide sequence ID" value="NZ_UEYP01000001.1"/>
</dbReference>
<evidence type="ECO:0000313" key="1">
    <source>
        <dbReference type="EMBL" id="SSC65252.1"/>
    </source>
</evidence>
<protein>
    <recommendedName>
        <fullName evidence="3">Peptidase M10 serralysin C-terminal domain-containing protein</fullName>
    </recommendedName>
</protein>